<accession>A0A0H5BWQ3</accession>
<comment type="subcellular location">
    <subcellularLocation>
        <location evidence="12">Cell membrane</location>
        <topology evidence="12">Peripheral membrane protein</topology>
        <orientation evidence="12">Cytoplasmic side</orientation>
    </subcellularLocation>
</comment>
<keyword evidence="7 12" id="KW-0472">Membrane</keyword>
<dbReference type="FunFam" id="3.30.70.870:FF:000004">
    <property type="entry name" value="Translation factor GUF1, mitochondrial"/>
    <property type="match status" value="1"/>
</dbReference>
<dbReference type="NCBIfam" id="TIGR01393">
    <property type="entry name" value="lepA"/>
    <property type="match status" value="1"/>
</dbReference>
<dbReference type="PANTHER" id="PTHR43512">
    <property type="entry name" value="TRANSLATION FACTOR GUF1-RELATED"/>
    <property type="match status" value="1"/>
</dbReference>
<dbReference type="InterPro" id="IPR005225">
    <property type="entry name" value="Small_GTP-bd"/>
</dbReference>
<dbReference type="Gene3D" id="3.40.50.300">
    <property type="entry name" value="P-loop containing nucleotide triphosphate hydrolases"/>
    <property type="match status" value="1"/>
</dbReference>
<keyword evidence="5 12" id="KW-0648">Protein biosynthesis</keyword>
<dbReference type="PATRIC" id="fig|1594731.3.peg.139"/>
<dbReference type="Gene3D" id="3.30.70.2570">
    <property type="entry name" value="Elongation factor 4, C-terminal domain"/>
    <property type="match status" value="1"/>
</dbReference>
<dbReference type="Pfam" id="PF06421">
    <property type="entry name" value="LepA_C"/>
    <property type="match status" value="1"/>
</dbReference>
<evidence type="ECO:0000256" key="5">
    <source>
        <dbReference type="ARBA" id="ARBA00022917"/>
    </source>
</evidence>
<dbReference type="Pfam" id="PF00009">
    <property type="entry name" value="GTP_EFTU"/>
    <property type="match status" value="1"/>
</dbReference>
<comment type="similarity">
    <text evidence="10">Belongs to the GTP-binding elongation factor family. LepA subfamily.</text>
</comment>
<dbReference type="PRINTS" id="PR00315">
    <property type="entry name" value="ELONGATNFCT"/>
</dbReference>
<organism evidence="14 15">
    <name type="scientific">Candidatus Westeberhardia cardiocondylae</name>
    <dbReference type="NCBI Taxonomy" id="1594731"/>
    <lineage>
        <taxon>Bacteria</taxon>
        <taxon>Pseudomonadati</taxon>
        <taxon>Pseudomonadota</taxon>
        <taxon>Gammaproteobacteria</taxon>
        <taxon>Enterobacterales</taxon>
        <taxon>Enterobacteriaceae</taxon>
        <taxon>ant endosymbionts</taxon>
        <taxon>Candidatus Westeberhardia</taxon>
    </lineage>
</organism>
<keyword evidence="2 12" id="KW-1003">Cell membrane</keyword>
<dbReference type="SUPFAM" id="SSF54980">
    <property type="entry name" value="EF-G C-terminal domain-like"/>
    <property type="match status" value="2"/>
</dbReference>
<dbReference type="Gene3D" id="3.30.70.240">
    <property type="match status" value="1"/>
</dbReference>
<keyword evidence="3 12" id="KW-0547">Nucleotide-binding</keyword>
<feature type="domain" description="Tr-type G" evidence="13">
    <location>
        <begin position="4"/>
        <end position="186"/>
    </location>
</feature>
<dbReference type="GO" id="GO:0097216">
    <property type="term" value="F:guanosine tetraphosphate binding"/>
    <property type="evidence" value="ECO:0007669"/>
    <property type="project" value="UniProtKB-ARBA"/>
</dbReference>
<dbReference type="Pfam" id="PF00679">
    <property type="entry name" value="EFG_C"/>
    <property type="match status" value="1"/>
</dbReference>
<evidence type="ECO:0000256" key="7">
    <source>
        <dbReference type="ARBA" id="ARBA00023136"/>
    </source>
</evidence>
<feature type="binding site" evidence="12">
    <location>
        <begin position="133"/>
        <end position="136"/>
    </location>
    <ligand>
        <name>GTP</name>
        <dbReference type="ChEBI" id="CHEBI:37565"/>
    </ligand>
</feature>
<dbReference type="PANTHER" id="PTHR43512:SF4">
    <property type="entry name" value="TRANSLATION FACTOR GUF1 HOMOLOG, CHLOROPLASTIC"/>
    <property type="match status" value="1"/>
</dbReference>
<dbReference type="InterPro" id="IPR035647">
    <property type="entry name" value="EFG_III/V"/>
</dbReference>
<comment type="similarity">
    <text evidence="1 12">Belongs to the TRAFAC class translation factor GTPase superfamily. Classic translation factor GTPase family. LepA subfamily.</text>
</comment>
<evidence type="ECO:0000256" key="1">
    <source>
        <dbReference type="ARBA" id="ARBA00005454"/>
    </source>
</evidence>
<dbReference type="Proteomes" id="UP000242753">
    <property type="component" value="Chromosome I"/>
</dbReference>
<dbReference type="GO" id="GO:0003924">
    <property type="term" value="F:GTPase activity"/>
    <property type="evidence" value="ECO:0007669"/>
    <property type="project" value="UniProtKB-UniRule"/>
</dbReference>
<evidence type="ECO:0000256" key="6">
    <source>
        <dbReference type="ARBA" id="ARBA00023134"/>
    </source>
</evidence>
<evidence type="ECO:0000313" key="14">
    <source>
        <dbReference type="EMBL" id="CEN32103.1"/>
    </source>
</evidence>
<evidence type="ECO:0000256" key="2">
    <source>
        <dbReference type="ARBA" id="ARBA00022475"/>
    </source>
</evidence>
<dbReference type="GO" id="GO:0003746">
    <property type="term" value="F:translation elongation factor activity"/>
    <property type="evidence" value="ECO:0007669"/>
    <property type="project" value="UniProtKB-UniRule"/>
</dbReference>
<keyword evidence="4 12" id="KW-0378">Hydrolase</keyword>
<evidence type="ECO:0000256" key="9">
    <source>
        <dbReference type="ARBA" id="ARBA00057626"/>
    </source>
</evidence>
<keyword evidence="15" id="KW-1185">Reference proteome</keyword>
<dbReference type="NCBIfam" id="TIGR00231">
    <property type="entry name" value="small_GTP"/>
    <property type="match status" value="1"/>
</dbReference>
<dbReference type="InterPro" id="IPR013842">
    <property type="entry name" value="LepA_CTD"/>
</dbReference>
<dbReference type="CDD" id="cd01890">
    <property type="entry name" value="LepA"/>
    <property type="match status" value="1"/>
</dbReference>
<evidence type="ECO:0000259" key="13">
    <source>
        <dbReference type="PROSITE" id="PS51722"/>
    </source>
</evidence>
<dbReference type="GO" id="GO:0045727">
    <property type="term" value="P:positive regulation of translation"/>
    <property type="evidence" value="ECO:0007669"/>
    <property type="project" value="UniProtKB-UniRule"/>
</dbReference>
<evidence type="ECO:0000256" key="12">
    <source>
        <dbReference type="HAMAP-Rule" id="MF_00071"/>
    </source>
</evidence>
<dbReference type="CDD" id="cd03699">
    <property type="entry name" value="EF4_II"/>
    <property type="match status" value="1"/>
</dbReference>
<evidence type="ECO:0000256" key="3">
    <source>
        <dbReference type="ARBA" id="ARBA00022741"/>
    </source>
</evidence>
<dbReference type="GO" id="GO:0005886">
    <property type="term" value="C:plasma membrane"/>
    <property type="evidence" value="ECO:0007669"/>
    <property type="project" value="UniProtKB-SubCell"/>
</dbReference>
<keyword evidence="14" id="KW-0251">Elongation factor</keyword>
<dbReference type="EMBL" id="LN774881">
    <property type="protein sequence ID" value="CEN32103.1"/>
    <property type="molecule type" value="Genomic_DNA"/>
</dbReference>
<dbReference type="Pfam" id="PF03144">
    <property type="entry name" value="GTP_EFTU_D2"/>
    <property type="match status" value="1"/>
</dbReference>
<comment type="catalytic activity">
    <reaction evidence="8 12">
        <text>GTP + H2O = GDP + phosphate + H(+)</text>
        <dbReference type="Rhea" id="RHEA:19669"/>
        <dbReference type="ChEBI" id="CHEBI:15377"/>
        <dbReference type="ChEBI" id="CHEBI:15378"/>
        <dbReference type="ChEBI" id="CHEBI:37565"/>
        <dbReference type="ChEBI" id="CHEBI:43474"/>
        <dbReference type="ChEBI" id="CHEBI:58189"/>
        <dbReference type="EC" id="3.6.5.n1"/>
    </reaction>
</comment>
<dbReference type="GO" id="GO:0005525">
    <property type="term" value="F:GTP binding"/>
    <property type="evidence" value="ECO:0007669"/>
    <property type="project" value="UniProtKB-UniRule"/>
</dbReference>
<dbReference type="HAMAP" id="MF_00071">
    <property type="entry name" value="LepA"/>
    <property type="match status" value="1"/>
</dbReference>
<dbReference type="AlphaFoldDB" id="A0A0H5BWQ3"/>
<evidence type="ECO:0000256" key="4">
    <source>
        <dbReference type="ARBA" id="ARBA00022801"/>
    </source>
</evidence>
<dbReference type="STRING" id="1594731.WEOB_150"/>
<dbReference type="InterPro" id="IPR006297">
    <property type="entry name" value="EF-4"/>
</dbReference>
<dbReference type="FunFam" id="3.30.70.2570:FF:000001">
    <property type="entry name" value="Translation factor GUF1, mitochondrial"/>
    <property type="match status" value="1"/>
</dbReference>
<comment type="function">
    <text evidence="9 12">Required for accurate and efficient protein synthesis under certain stress conditions. May act as a fidelity factor of the translation reaction, by catalyzing a one-codon backward translocation of tRNAs on improperly translocated ribosomes. Back-translocation proceeds from a post-translocation (POST) complex to a pre-translocation (PRE) complex, thus giving elongation factor G a second chance to translocate the tRNAs correctly. Binds to ribosomes in a GTP-dependent manner.</text>
</comment>
<dbReference type="FunFam" id="3.40.50.300:FF:000078">
    <property type="entry name" value="Elongation factor 4"/>
    <property type="match status" value="1"/>
</dbReference>
<evidence type="ECO:0000313" key="15">
    <source>
        <dbReference type="Proteomes" id="UP000242753"/>
    </source>
</evidence>
<sequence length="599" mass="68263">MIIKNIRNFSIIAHIDHGKSTLADRFIQICGGLNKRDMVDQVLDSMELEKEKGITIKAQNVSLNYKSRSNEFYQLNFIDTPGHVDFSHEVSRSLFACEGILLLIDVSKGIESQTLSNYYFAIKMKLKTVVVLNKVDLCVDNINPVIEQIENVIGISSSDIVKCSAKTGFGVIDVLERLIHDIPCPIGNINLPLQALIIDSWFDNYLGVTLLVCVKNGILKKNDKIKMMSNGLSYFVTKLGIFTPKRCYKEVLISGEIGWVVCSIKDIDSVRVGDTITLEKNPAVCFLPSFKKINPQVYAGIFPLHSNSYEKFCRAIKELSLNDFSFCFNVEHSVTLGYGFRCGFLGLLHMEIIKERLKREYGFELIVTSPTVSYEIVMKNHHIVYVNNPCEISLINGIIEFREPFVECCISFSFHKYIGKIIELCISKRGIQIDIIYKKNRIELIYHIPMVEVISKFFDELQIISNGYASVNYEFKYFKKSNLKYVNILICGKKIDVLGFVVPYNKAFSFGSKYINKLKSLIPRQQFDVVIQAAIGKRIIARSNIQQLRKNVTEKCYGGDVSRKKKLLEKQKRGKKAMKKLGHLSLSKEIFLSLMDIKV</sequence>
<proteinExistence type="inferred from homology"/>
<dbReference type="Gene3D" id="2.40.30.10">
    <property type="entry name" value="Translation factors"/>
    <property type="match status" value="1"/>
</dbReference>
<dbReference type="PROSITE" id="PS51722">
    <property type="entry name" value="G_TR_2"/>
    <property type="match status" value="1"/>
</dbReference>
<reference evidence="15" key="1">
    <citation type="submission" date="2015-01" db="EMBL/GenBank/DDBJ databases">
        <authorList>
            <person name="Manzano-Marin A."/>
            <person name="Manzano-Marin A."/>
        </authorList>
    </citation>
    <scope>NUCLEOTIDE SEQUENCE [LARGE SCALE GENOMIC DNA]</scope>
    <source>
        <strain evidence="15">obscurior</strain>
    </source>
</reference>
<protein>
    <recommendedName>
        <fullName evidence="11 12">Elongation factor 4</fullName>
        <shortName evidence="12">EF-4</shortName>
        <ecNumber evidence="11 12">3.6.5.n1</ecNumber>
    </recommendedName>
    <alternativeName>
        <fullName evidence="12">Ribosomal back-translocase LepA</fullName>
    </alternativeName>
</protein>
<dbReference type="KEGG" id="wca:WEOB_150"/>
<dbReference type="InterPro" id="IPR031157">
    <property type="entry name" value="G_TR_CS"/>
</dbReference>
<dbReference type="EC" id="3.6.5.n1" evidence="11 12"/>
<dbReference type="FunFam" id="2.40.30.10:FF:000015">
    <property type="entry name" value="Translation factor GUF1, mitochondrial"/>
    <property type="match status" value="1"/>
</dbReference>
<keyword evidence="6 12" id="KW-0342">GTP-binding</keyword>
<dbReference type="GO" id="GO:0043022">
    <property type="term" value="F:ribosome binding"/>
    <property type="evidence" value="ECO:0007669"/>
    <property type="project" value="UniProtKB-UniRule"/>
</dbReference>
<dbReference type="PROSITE" id="PS00301">
    <property type="entry name" value="G_TR_1"/>
    <property type="match status" value="1"/>
</dbReference>
<feature type="binding site" evidence="12">
    <location>
        <begin position="16"/>
        <end position="21"/>
    </location>
    <ligand>
        <name>GTP</name>
        <dbReference type="ChEBI" id="CHEBI:37565"/>
    </ligand>
</feature>
<dbReference type="InterPro" id="IPR000795">
    <property type="entry name" value="T_Tr_GTP-bd_dom"/>
</dbReference>
<evidence type="ECO:0000256" key="8">
    <source>
        <dbReference type="ARBA" id="ARBA00050293"/>
    </source>
</evidence>
<evidence type="ECO:0000256" key="11">
    <source>
        <dbReference type="ARBA" id="ARBA00066744"/>
    </source>
</evidence>
<dbReference type="InterPro" id="IPR004161">
    <property type="entry name" value="EFTu-like_2"/>
</dbReference>
<name>A0A0H5BWQ3_9ENTR</name>
<dbReference type="InterPro" id="IPR000640">
    <property type="entry name" value="EFG_V-like"/>
</dbReference>
<dbReference type="Gene3D" id="3.30.70.870">
    <property type="entry name" value="Elongation Factor G (Translational Gtpase), domain 3"/>
    <property type="match status" value="1"/>
</dbReference>
<evidence type="ECO:0000256" key="10">
    <source>
        <dbReference type="ARBA" id="ARBA00061052"/>
    </source>
</evidence>
<dbReference type="InterPro" id="IPR027417">
    <property type="entry name" value="P-loop_NTPase"/>
</dbReference>
<dbReference type="SUPFAM" id="SSF52540">
    <property type="entry name" value="P-loop containing nucleoside triphosphate hydrolases"/>
    <property type="match status" value="1"/>
</dbReference>
<dbReference type="InterPro" id="IPR038363">
    <property type="entry name" value="LepA_C_sf"/>
</dbReference>
<gene>
    <name evidence="12 14" type="primary">lepA</name>
    <name evidence="14" type="ORF">WEOB_150</name>
</gene>